<accession>A0ABS2MYB6</accession>
<dbReference type="PANTHER" id="PTHR42953:SF8">
    <property type="entry name" value="ZINT DOMAIN-CONTAINING PROTEIN"/>
    <property type="match status" value="1"/>
</dbReference>
<protein>
    <submittedName>
        <fullName evidence="3">Zinc transport system substrate-binding protein</fullName>
    </submittedName>
</protein>
<dbReference type="Pfam" id="PF01297">
    <property type="entry name" value="ZnuA"/>
    <property type="match status" value="1"/>
</dbReference>
<feature type="signal peptide" evidence="2">
    <location>
        <begin position="1"/>
        <end position="25"/>
    </location>
</feature>
<evidence type="ECO:0000313" key="4">
    <source>
        <dbReference type="Proteomes" id="UP001296943"/>
    </source>
</evidence>
<evidence type="ECO:0000256" key="2">
    <source>
        <dbReference type="SAM" id="SignalP"/>
    </source>
</evidence>
<dbReference type="Gene3D" id="3.40.50.1980">
    <property type="entry name" value="Nitrogenase molybdenum iron protein domain"/>
    <property type="match status" value="3"/>
</dbReference>
<dbReference type="InterPro" id="IPR050492">
    <property type="entry name" value="Bact_metal-bind_prot9"/>
</dbReference>
<name>A0ABS2MYB6_9BACI</name>
<dbReference type="PROSITE" id="PS51257">
    <property type="entry name" value="PROKAR_LIPOPROTEIN"/>
    <property type="match status" value="1"/>
</dbReference>
<dbReference type="RefSeq" id="WP_239584226.1">
    <property type="nucleotide sequence ID" value="NZ_JAFBDR010000005.1"/>
</dbReference>
<feature type="chain" id="PRO_5045834903" evidence="2">
    <location>
        <begin position="26"/>
        <end position="345"/>
    </location>
</feature>
<keyword evidence="2" id="KW-0732">Signal</keyword>
<evidence type="ECO:0000256" key="1">
    <source>
        <dbReference type="SAM" id="MobiDB-lite"/>
    </source>
</evidence>
<dbReference type="PANTHER" id="PTHR42953">
    <property type="entry name" value="HIGH-AFFINITY ZINC UPTAKE SYSTEM PROTEIN ZNUA-RELATED"/>
    <property type="match status" value="1"/>
</dbReference>
<keyword evidence="4" id="KW-1185">Reference proteome</keyword>
<organism evidence="3 4">
    <name type="scientific">Aquibacillus albus</name>
    <dbReference type="NCBI Taxonomy" id="1168171"/>
    <lineage>
        <taxon>Bacteria</taxon>
        <taxon>Bacillati</taxon>
        <taxon>Bacillota</taxon>
        <taxon>Bacilli</taxon>
        <taxon>Bacillales</taxon>
        <taxon>Bacillaceae</taxon>
        <taxon>Aquibacillus</taxon>
    </lineage>
</organism>
<gene>
    <name evidence="3" type="ORF">JOC48_001343</name>
</gene>
<dbReference type="InterPro" id="IPR006127">
    <property type="entry name" value="ZnuA-like"/>
</dbReference>
<dbReference type="EMBL" id="JAFBDR010000005">
    <property type="protein sequence ID" value="MBM7570865.1"/>
    <property type="molecule type" value="Genomic_DNA"/>
</dbReference>
<dbReference type="Proteomes" id="UP001296943">
    <property type="component" value="Unassembled WGS sequence"/>
</dbReference>
<reference evidence="3 4" key="1">
    <citation type="submission" date="2021-01" db="EMBL/GenBank/DDBJ databases">
        <title>Genomic Encyclopedia of Type Strains, Phase IV (KMG-IV): sequencing the most valuable type-strain genomes for metagenomic binning, comparative biology and taxonomic classification.</title>
        <authorList>
            <person name="Goeker M."/>
        </authorList>
    </citation>
    <scope>NUCLEOTIDE SEQUENCE [LARGE SCALE GENOMIC DNA]</scope>
    <source>
        <strain evidence="3 4">DSM 23711</strain>
    </source>
</reference>
<evidence type="ECO:0000313" key="3">
    <source>
        <dbReference type="EMBL" id="MBM7570865.1"/>
    </source>
</evidence>
<feature type="region of interest" description="Disordered" evidence="1">
    <location>
        <begin position="130"/>
        <end position="175"/>
    </location>
</feature>
<sequence>MTYISKTIMLAIAFTLFVLGGCATEQSTQSSEESDVLNIYTTLYPLEYFVKEIGGTHVEVVSILPAGADHHTYEPTSKTLTDIATGDAFIYSGAQLETYAKKIQDALENESVIHVEASNGIALLEYQGEDEHAHEEEHGHEEDEHAHEEEEHGHEEDEHAHEEDAQDHDHGDVDPHVWLDPIRAISLAENIKDTLVELKPGAEQDFEKNFDDLKAKLEKLDEDFHRKLESQERSEIAVTHAAYGYWEKAYGLKQISIAGLSSFDEPSQKQIERVIDTVKNYHIKYLLFEQNIEPKVAKVIQNEANLEALHIHNLSTLTEEDRNNDEDYFTLMYQNLDVLEKALEE</sequence>
<dbReference type="SUPFAM" id="SSF53807">
    <property type="entry name" value="Helical backbone' metal receptor"/>
    <property type="match status" value="1"/>
</dbReference>
<comment type="caution">
    <text evidence="3">The sequence shown here is derived from an EMBL/GenBank/DDBJ whole genome shotgun (WGS) entry which is preliminary data.</text>
</comment>
<proteinExistence type="predicted"/>